<keyword evidence="3" id="KW-1015">Disulfide bond</keyword>
<name>A0AAV2JDY8_KNICA</name>
<keyword evidence="7" id="KW-1185">Reference proteome</keyword>
<dbReference type="AlphaFoldDB" id="A0AAV2JDY8"/>
<evidence type="ECO:0000313" key="6">
    <source>
        <dbReference type="EMBL" id="CAL1573960.1"/>
    </source>
</evidence>
<dbReference type="SUPFAM" id="SSF48726">
    <property type="entry name" value="Immunoglobulin"/>
    <property type="match status" value="2"/>
</dbReference>
<dbReference type="Pfam" id="PF08205">
    <property type="entry name" value="C2-set_2"/>
    <property type="match status" value="1"/>
</dbReference>
<accession>A0AAV2JDY8</accession>
<comment type="subcellular location">
    <subcellularLocation>
        <location evidence="1">Membrane</location>
        <topology evidence="1">Single-pass membrane protein</topology>
    </subcellularLocation>
</comment>
<dbReference type="InterPro" id="IPR036179">
    <property type="entry name" value="Ig-like_dom_sf"/>
</dbReference>
<evidence type="ECO:0000256" key="4">
    <source>
        <dbReference type="SAM" id="Phobius"/>
    </source>
</evidence>
<organism evidence="6 7">
    <name type="scientific">Knipowitschia caucasica</name>
    <name type="common">Caucasian dwarf goby</name>
    <name type="synonym">Pomatoschistus caucasicus</name>
    <dbReference type="NCBI Taxonomy" id="637954"/>
    <lineage>
        <taxon>Eukaryota</taxon>
        <taxon>Metazoa</taxon>
        <taxon>Chordata</taxon>
        <taxon>Craniata</taxon>
        <taxon>Vertebrata</taxon>
        <taxon>Euteleostomi</taxon>
        <taxon>Actinopterygii</taxon>
        <taxon>Neopterygii</taxon>
        <taxon>Teleostei</taxon>
        <taxon>Neoteleostei</taxon>
        <taxon>Acanthomorphata</taxon>
        <taxon>Gobiaria</taxon>
        <taxon>Gobiiformes</taxon>
        <taxon>Gobioidei</taxon>
        <taxon>Gobiidae</taxon>
        <taxon>Gobiinae</taxon>
        <taxon>Knipowitschia</taxon>
    </lineage>
</organism>
<evidence type="ECO:0000256" key="1">
    <source>
        <dbReference type="ARBA" id="ARBA00004167"/>
    </source>
</evidence>
<evidence type="ECO:0000313" key="7">
    <source>
        <dbReference type="Proteomes" id="UP001497482"/>
    </source>
</evidence>
<keyword evidence="2 4" id="KW-0472">Membrane</keyword>
<protein>
    <recommendedName>
        <fullName evidence="5">Ig-like domain-containing protein</fullName>
    </recommendedName>
</protein>
<keyword evidence="4" id="KW-1133">Transmembrane helix</keyword>
<dbReference type="PANTHER" id="PTHR44991">
    <property type="entry name" value="IMMUNOGLOBULIN SUPERFAMILY MEMBER 5"/>
    <property type="match status" value="1"/>
</dbReference>
<reference evidence="6 7" key="1">
    <citation type="submission" date="2024-04" db="EMBL/GenBank/DDBJ databases">
        <authorList>
            <person name="Waldvogel A.-M."/>
            <person name="Schoenle A."/>
        </authorList>
    </citation>
    <scope>NUCLEOTIDE SEQUENCE [LARGE SCALE GENOMIC DNA]</scope>
</reference>
<dbReference type="InterPro" id="IPR013783">
    <property type="entry name" value="Ig-like_fold"/>
</dbReference>
<evidence type="ECO:0000259" key="5">
    <source>
        <dbReference type="PROSITE" id="PS50835"/>
    </source>
</evidence>
<dbReference type="InterPro" id="IPR007110">
    <property type="entry name" value="Ig-like_dom"/>
</dbReference>
<dbReference type="Gene3D" id="2.60.40.10">
    <property type="entry name" value="Immunoglobulins"/>
    <property type="match status" value="2"/>
</dbReference>
<dbReference type="PANTHER" id="PTHR44991:SF1">
    <property type="entry name" value="IMMUNOGLOBULIN SUPERFAMILY MEMBER 5"/>
    <property type="match status" value="1"/>
</dbReference>
<feature type="domain" description="Ig-like" evidence="5">
    <location>
        <begin position="157"/>
        <end position="270"/>
    </location>
</feature>
<dbReference type="EMBL" id="OZ035833">
    <property type="protein sequence ID" value="CAL1573960.1"/>
    <property type="molecule type" value="Genomic_DNA"/>
</dbReference>
<dbReference type="SMART" id="SM00409">
    <property type="entry name" value="IG"/>
    <property type="match status" value="2"/>
</dbReference>
<evidence type="ECO:0000256" key="3">
    <source>
        <dbReference type="ARBA" id="ARBA00023157"/>
    </source>
</evidence>
<keyword evidence="4" id="KW-0812">Transmembrane</keyword>
<proteinExistence type="predicted"/>
<dbReference type="InterPro" id="IPR003599">
    <property type="entry name" value="Ig_sub"/>
</dbReference>
<sequence length="406" mass="44657">MPKCRRLTNLWSCIEPCLNHRYSVCLWVVIQATGGNEKPSPTFSPKINTSMIVFWKTWSSLHHYWLLLLSTGAVLGQFQLEPLNLTKLRGSEAKFNATVLGPWSFMTWTLGDLLVVTMPSVGNATSSSTRFSARHCSGGSSCVEFTIHGVTRQDSGPVICAVQGDYGAKTAQLYVQESGRTSILGGDRTVNQDEQVQFQCEAAGWFPAATISWTLNGHSVNSSLVNTTDVAHGTTYNSTSVHQFQAKRNTTVTCQATVPALQTPILSSVTLVVVPKPTDWTVLIAIVVSFSSFALLVLLIFGVIFCYNRRKEKEPSYQVEMMRQRTQSQLSNRPAQRQGQVNPVFTIDGQTNLPSSNRSDSGFSQNNGLPVYELPASENDLAGNGYNAAYNSLEFGFTKHRHVTIV</sequence>
<evidence type="ECO:0000256" key="2">
    <source>
        <dbReference type="ARBA" id="ARBA00023136"/>
    </source>
</evidence>
<gene>
    <name evidence="6" type="ORF">KC01_LOCUS5758</name>
</gene>
<dbReference type="PROSITE" id="PS50835">
    <property type="entry name" value="IG_LIKE"/>
    <property type="match status" value="1"/>
</dbReference>
<feature type="transmembrane region" description="Helical" evidence="4">
    <location>
        <begin position="280"/>
        <end position="307"/>
    </location>
</feature>
<dbReference type="Proteomes" id="UP001497482">
    <property type="component" value="Chromosome 11"/>
</dbReference>
<dbReference type="InterPro" id="IPR013162">
    <property type="entry name" value="CD80_C2-set"/>
</dbReference>
<dbReference type="GO" id="GO:0016020">
    <property type="term" value="C:membrane"/>
    <property type="evidence" value="ECO:0007669"/>
    <property type="project" value="UniProtKB-SubCell"/>
</dbReference>